<reference evidence="1 2" key="1">
    <citation type="submission" date="2019-03" db="EMBL/GenBank/DDBJ databases">
        <title>Sequencing the genomes of 1000 actinobacteria strains.</title>
        <authorList>
            <person name="Klenk H.-P."/>
        </authorList>
    </citation>
    <scope>NUCLEOTIDE SEQUENCE [LARGE SCALE GENOMIC DNA]</scope>
    <source>
        <strain evidence="1 2">DSM 18936</strain>
    </source>
</reference>
<dbReference type="RefSeq" id="WP_166657726.1">
    <property type="nucleotide sequence ID" value="NZ_JAVJPS010000018.1"/>
</dbReference>
<dbReference type="Proteomes" id="UP000294558">
    <property type="component" value="Unassembled WGS sequence"/>
</dbReference>
<accession>A0A4R7I564</accession>
<name>A0A4R7I564_9ACTN</name>
<comment type="caution">
    <text evidence="1">The sequence shown here is derived from an EMBL/GenBank/DDBJ whole genome shotgun (WGS) entry which is preliminary data.</text>
</comment>
<dbReference type="EMBL" id="SOAU01000001">
    <property type="protein sequence ID" value="TDT18470.1"/>
    <property type="molecule type" value="Genomic_DNA"/>
</dbReference>
<evidence type="ECO:0000313" key="1">
    <source>
        <dbReference type="EMBL" id="TDT18470.1"/>
    </source>
</evidence>
<organism evidence="1 2">
    <name type="scientific">Ilumatobacter fluminis</name>
    <dbReference type="NCBI Taxonomy" id="467091"/>
    <lineage>
        <taxon>Bacteria</taxon>
        <taxon>Bacillati</taxon>
        <taxon>Actinomycetota</taxon>
        <taxon>Acidimicrobiia</taxon>
        <taxon>Acidimicrobiales</taxon>
        <taxon>Ilumatobacteraceae</taxon>
        <taxon>Ilumatobacter</taxon>
    </lineage>
</organism>
<keyword evidence="2" id="KW-1185">Reference proteome</keyword>
<dbReference type="AlphaFoldDB" id="A0A4R7I564"/>
<proteinExistence type="predicted"/>
<protein>
    <submittedName>
        <fullName evidence="1">Uncharacterized protein</fullName>
    </submittedName>
</protein>
<sequence>MKMFVLFVLLAAAGATGYLLGTEAGRQQKELILVKMGRKEGGESDVVVEEAVVS</sequence>
<evidence type="ECO:0000313" key="2">
    <source>
        <dbReference type="Proteomes" id="UP000294558"/>
    </source>
</evidence>
<gene>
    <name evidence="1" type="ORF">BDK89_4091</name>
</gene>